<dbReference type="PANTHER" id="PTHR24410">
    <property type="entry name" value="HL07962P-RELATED"/>
    <property type="match status" value="1"/>
</dbReference>
<dbReference type="PANTHER" id="PTHR24410:SF47">
    <property type="entry name" value="BTB DOMAIN-CONTAINING PROTEIN"/>
    <property type="match status" value="1"/>
</dbReference>
<dbReference type="Gene3D" id="1.25.40.420">
    <property type="match status" value="1"/>
</dbReference>
<organism evidence="3 4">
    <name type="scientific">Pinctada imbricata</name>
    <name type="common">Atlantic pearl-oyster</name>
    <name type="synonym">Pinctada martensii</name>
    <dbReference type="NCBI Taxonomy" id="66713"/>
    <lineage>
        <taxon>Eukaryota</taxon>
        <taxon>Metazoa</taxon>
        <taxon>Spiralia</taxon>
        <taxon>Lophotrochozoa</taxon>
        <taxon>Mollusca</taxon>
        <taxon>Bivalvia</taxon>
        <taxon>Autobranchia</taxon>
        <taxon>Pteriomorphia</taxon>
        <taxon>Pterioida</taxon>
        <taxon>Pterioidea</taxon>
        <taxon>Pteriidae</taxon>
        <taxon>Pinctada</taxon>
    </lineage>
</organism>
<evidence type="ECO:0000313" key="4">
    <source>
        <dbReference type="Proteomes" id="UP001186944"/>
    </source>
</evidence>
<comment type="caution">
    <text evidence="3">The sequence shown here is derived from an EMBL/GenBank/DDBJ whole genome shotgun (WGS) entry which is preliminary data.</text>
</comment>
<evidence type="ECO:0000259" key="2">
    <source>
        <dbReference type="SMART" id="SM00875"/>
    </source>
</evidence>
<protein>
    <recommendedName>
        <fullName evidence="2">BACK domain-containing protein</fullName>
    </recommendedName>
</protein>
<feature type="region of interest" description="Disordered" evidence="1">
    <location>
        <begin position="292"/>
        <end position="319"/>
    </location>
</feature>
<feature type="compositionally biased region" description="Basic and acidic residues" evidence="1">
    <location>
        <begin position="298"/>
        <end position="307"/>
    </location>
</feature>
<proteinExistence type="predicted"/>
<feature type="compositionally biased region" description="Low complexity" evidence="1">
    <location>
        <begin position="309"/>
        <end position="319"/>
    </location>
</feature>
<dbReference type="SUPFAM" id="SSF54695">
    <property type="entry name" value="POZ domain"/>
    <property type="match status" value="1"/>
</dbReference>
<name>A0AA88XZH7_PINIB</name>
<accession>A0AA88XZH7</accession>
<dbReference type="InterPro" id="IPR011333">
    <property type="entry name" value="SKP1/BTB/POZ_sf"/>
</dbReference>
<feature type="region of interest" description="Disordered" evidence="1">
    <location>
        <begin position="28"/>
        <end position="48"/>
    </location>
</feature>
<dbReference type="Proteomes" id="UP001186944">
    <property type="component" value="Unassembled WGS sequence"/>
</dbReference>
<dbReference type="EMBL" id="VSWD01000010">
    <property type="protein sequence ID" value="KAK3089929.1"/>
    <property type="molecule type" value="Genomic_DNA"/>
</dbReference>
<dbReference type="InterPro" id="IPR011705">
    <property type="entry name" value="BACK"/>
</dbReference>
<evidence type="ECO:0000256" key="1">
    <source>
        <dbReference type="SAM" id="MobiDB-lite"/>
    </source>
</evidence>
<evidence type="ECO:0000313" key="3">
    <source>
        <dbReference type="EMBL" id="KAK3089929.1"/>
    </source>
</evidence>
<dbReference type="Pfam" id="PF07707">
    <property type="entry name" value="BACK"/>
    <property type="match status" value="1"/>
</dbReference>
<dbReference type="InterPro" id="IPR051481">
    <property type="entry name" value="BTB-POZ/Galectin-3-binding"/>
</dbReference>
<keyword evidence="4" id="KW-1185">Reference proteome</keyword>
<dbReference type="AlphaFoldDB" id="A0AA88XZH7"/>
<feature type="domain" description="BACK" evidence="2">
    <location>
        <begin position="101"/>
        <end position="244"/>
    </location>
</feature>
<dbReference type="SMART" id="SM00875">
    <property type="entry name" value="BACK"/>
    <property type="match status" value="1"/>
</dbReference>
<reference evidence="3" key="1">
    <citation type="submission" date="2019-08" db="EMBL/GenBank/DDBJ databases">
        <title>The improved chromosome-level genome for the pearl oyster Pinctada fucata martensii using PacBio sequencing and Hi-C.</title>
        <authorList>
            <person name="Zheng Z."/>
        </authorList>
    </citation>
    <scope>NUCLEOTIDE SEQUENCE</scope>
    <source>
        <strain evidence="3">ZZ-2019</strain>
        <tissue evidence="3">Adductor muscle</tissue>
    </source>
</reference>
<gene>
    <name evidence="3" type="ORF">FSP39_007696</name>
</gene>
<sequence>MSALIINSSLLDTEAGIKCSTKRMKRFSPSGQYYPDPSKPPEAEGENINGSKKVKTAQSFESLFDSDTLCDVVLDVNDGQFVFKGHKMILVVPFGCIEITFFQLYKLAEKYAVKSLMQHCESYITQILQNVISDGESARGFPIEVVCDMYEGSTYSEDISDLCFKVLCAKFRDLVTSERWRHCNWQLVCDLLKSDACNAEENVILTSATDWMKKNSLSDKNLIEDILINIRYPLLHRKVLYHLQKNAVFKNFPQVQALVENAVKYHCFKDLPEAKDDFVGIQFKRRVYRPRPSSADSVRSRAIEDSTRQTTSSHSLQSHSVLVQNEQQANSVTEQIYSNFLQAAGQQPFGSTFGVNSTIGQNVVSEPTVHNSGHTSRVHNVSAASFVQNAGVQTGDRSS</sequence>